<evidence type="ECO:0000313" key="4">
    <source>
        <dbReference type="Proteomes" id="UP000663864"/>
    </source>
</evidence>
<gene>
    <name evidence="3" type="ORF">ZHD862_LOCUS29554</name>
</gene>
<organism evidence="3 4">
    <name type="scientific">Rotaria sordida</name>
    <dbReference type="NCBI Taxonomy" id="392033"/>
    <lineage>
        <taxon>Eukaryota</taxon>
        <taxon>Metazoa</taxon>
        <taxon>Spiralia</taxon>
        <taxon>Gnathifera</taxon>
        <taxon>Rotifera</taxon>
        <taxon>Eurotatoria</taxon>
        <taxon>Bdelloidea</taxon>
        <taxon>Philodinida</taxon>
        <taxon>Philodinidae</taxon>
        <taxon>Rotaria</taxon>
    </lineage>
</organism>
<dbReference type="Proteomes" id="UP000663864">
    <property type="component" value="Unassembled WGS sequence"/>
</dbReference>
<evidence type="ECO:0000256" key="2">
    <source>
        <dbReference type="SAM" id="SignalP"/>
    </source>
</evidence>
<dbReference type="EMBL" id="CAJNOT010002625">
    <property type="protein sequence ID" value="CAF1331573.1"/>
    <property type="molecule type" value="Genomic_DNA"/>
</dbReference>
<evidence type="ECO:0000256" key="1">
    <source>
        <dbReference type="SAM" id="MobiDB-lite"/>
    </source>
</evidence>
<protein>
    <submittedName>
        <fullName evidence="3">Uncharacterized protein</fullName>
    </submittedName>
</protein>
<proteinExistence type="predicted"/>
<feature type="chain" id="PRO_5032731584" evidence="2">
    <location>
        <begin position="22"/>
        <end position="167"/>
    </location>
</feature>
<sequence>MFLIYVLLTASLCHGPLQTTAQSTTPSPSLALATCNSTLCKSSSLSCSSNLDCECFSLTNTVNTTSSSICAFAALPCTSMVRCNSDNVTCSIAQTICVNNTRCQQPVCYPMALANIQICPPSARPTNTTTTTTSRTNSTTIQTTTKTATTTSTRTRKNEPHGFLSKT</sequence>
<feature type="signal peptide" evidence="2">
    <location>
        <begin position="1"/>
        <end position="21"/>
    </location>
</feature>
<keyword evidence="2" id="KW-0732">Signal</keyword>
<reference evidence="3" key="1">
    <citation type="submission" date="2021-02" db="EMBL/GenBank/DDBJ databases">
        <authorList>
            <person name="Nowell W R."/>
        </authorList>
    </citation>
    <scope>NUCLEOTIDE SEQUENCE</scope>
</reference>
<feature type="compositionally biased region" description="Low complexity" evidence="1">
    <location>
        <begin position="126"/>
        <end position="153"/>
    </location>
</feature>
<comment type="caution">
    <text evidence="3">The sequence shown here is derived from an EMBL/GenBank/DDBJ whole genome shotgun (WGS) entry which is preliminary data.</text>
</comment>
<dbReference type="AlphaFoldDB" id="A0A815FY80"/>
<feature type="region of interest" description="Disordered" evidence="1">
    <location>
        <begin position="125"/>
        <end position="167"/>
    </location>
</feature>
<accession>A0A815FY80</accession>
<evidence type="ECO:0000313" key="3">
    <source>
        <dbReference type="EMBL" id="CAF1331573.1"/>
    </source>
</evidence>
<name>A0A815FY80_9BILA</name>